<keyword evidence="4 5" id="KW-0472">Membrane</keyword>
<accession>A0A1H7SBE8</accession>
<dbReference type="EMBL" id="FNZZ01000004">
    <property type="protein sequence ID" value="SEL68857.1"/>
    <property type="molecule type" value="Genomic_DNA"/>
</dbReference>
<keyword evidence="3 5" id="KW-1133">Transmembrane helix</keyword>
<feature type="transmembrane region" description="Helical" evidence="5">
    <location>
        <begin position="67"/>
        <end position="86"/>
    </location>
</feature>
<dbReference type="STRING" id="1855283.SAMN05216382_2482"/>
<evidence type="ECO:0000313" key="7">
    <source>
        <dbReference type="EMBL" id="SEL68857.1"/>
    </source>
</evidence>
<evidence type="ECO:0000256" key="1">
    <source>
        <dbReference type="ARBA" id="ARBA00004370"/>
    </source>
</evidence>
<evidence type="ECO:0000256" key="2">
    <source>
        <dbReference type="ARBA" id="ARBA00022692"/>
    </source>
</evidence>
<evidence type="ECO:0000256" key="4">
    <source>
        <dbReference type="ARBA" id="ARBA00023136"/>
    </source>
</evidence>
<feature type="transmembrane region" description="Helical" evidence="5">
    <location>
        <begin position="167"/>
        <end position="189"/>
    </location>
</feature>
<dbReference type="AlphaFoldDB" id="A0A1H7SBE8"/>
<dbReference type="GO" id="GO:0008610">
    <property type="term" value="P:lipid biosynthetic process"/>
    <property type="evidence" value="ECO:0007669"/>
    <property type="project" value="InterPro"/>
</dbReference>
<feature type="domain" description="Fatty acid hydroxylase" evidence="6">
    <location>
        <begin position="113"/>
        <end position="247"/>
    </location>
</feature>
<keyword evidence="8" id="KW-1185">Reference proteome</keyword>
<dbReference type="PANTHER" id="PTHR11863">
    <property type="entry name" value="STEROL DESATURASE"/>
    <property type="match status" value="1"/>
</dbReference>
<dbReference type="GO" id="GO:0005506">
    <property type="term" value="F:iron ion binding"/>
    <property type="evidence" value="ECO:0007669"/>
    <property type="project" value="InterPro"/>
</dbReference>
<dbReference type="InterPro" id="IPR006694">
    <property type="entry name" value="Fatty_acid_hydroxylase"/>
</dbReference>
<dbReference type="InterPro" id="IPR050307">
    <property type="entry name" value="Sterol_Desaturase_Related"/>
</dbReference>
<reference evidence="8" key="1">
    <citation type="submission" date="2016-10" db="EMBL/GenBank/DDBJ databases">
        <authorList>
            <person name="Varghese N."/>
            <person name="Submissions S."/>
        </authorList>
    </citation>
    <scope>NUCLEOTIDE SEQUENCE [LARGE SCALE GENOMIC DNA]</scope>
    <source>
        <strain evidence="8">JS21-1</strain>
    </source>
</reference>
<protein>
    <submittedName>
        <fullName evidence="7">C-5 sterol desaturase</fullName>
    </submittedName>
</protein>
<dbReference type="GO" id="GO:0016491">
    <property type="term" value="F:oxidoreductase activity"/>
    <property type="evidence" value="ECO:0007669"/>
    <property type="project" value="InterPro"/>
</dbReference>
<feature type="transmembrane region" description="Helical" evidence="5">
    <location>
        <begin position="106"/>
        <end position="125"/>
    </location>
</feature>
<evidence type="ECO:0000313" key="8">
    <source>
        <dbReference type="Proteomes" id="UP000199214"/>
    </source>
</evidence>
<sequence length="283" mass="31572">MGGRSAIGYTALMSALSIIAAVTLSALAMTLIVGVRYLVTSAGFALATKLRHPGLYTGLDPQIRREIWWSLVSAAIYGIPAGVLAWGWERHGWTRVYRDVHDYPLWYLPVSVLAYLFLHDTWFYWTHRWMHRPEPFKLAHAVHHASRPPTAWAAMAFHPIEALTGAVVIPLLVLAIPIHVAALGLVLTIMTVMGVTNHMGWEVFPRFMWRGIVGRWLITASHHQRHHERYGCNYGLYFRFWDRLCGTDDGVGDFARAHARARARSDAGGSGIAADRGGAGRVA</sequence>
<proteinExistence type="predicted"/>
<feature type="transmembrane region" description="Helical" evidence="5">
    <location>
        <begin position="12"/>
        <end position="39"/>
    </location>
</feature>
<dbReference type="Pfam" id="PF04116">
    <property type="entry name" value="FA_hydroxylase"/>
    <property type="match status" value="1"/>
</dbReference>
<comment type="subcellular location">
    <subcellularLocation>
        <location evidence="1">Membrane</location>
    </subcellularLocation>
</comment>
<name>A0A1H7SBE8_9SPHN</name>
<keyword evidence="2 5" id="KW-0812">Transmembrane</keyword>
<dbReference type="GO" id="GO:0016020">
    <property type="term" value="C:membrane"/>
    <property type="evidence" value="ECO:0007669"/>
    <property type="project" value="UniProtKB-SubCell"/>
</dbReference>
<gene>
    <name evidence="7" type="ORF">SAMN05216382_2482</name>
</gene>
<evidence type="ECO:0000259" key="6">
    <source>
        <dbReference type="Pfam" id="PF04116"/>
    </source>
</evidence>
<evidence type="ECO:0000256" key="3">
    <source>
        <dbReference type="ARBA" id="ARBA00022989"/>
    </source>
</evidence>
<evidence type="ECO:0000256" key="5">
    <source>
        <dbReference type="SAM" id="Phobius"/>
    </source>
</evidence>
<organism evidence="7 8">
    <name type="scientific">Sphingomonas palmae</name>
    <dbReference type="NCBI Taxonomy" id="1855283"/>
    <lineage>
        <taxon>Bacteria</taxon>
        <taxon>Pseudomonadati</taxon>
        <taxon>Pseudomonadota</taxon>
        <taxon>Alphaproteobacteria</taxon>
        <taxon>Sphingomonadales</taxon>
        <taxon>Sphingomonadaceae</taxon>
        <taxon>Sphingomonas</taxon>
    </lineage>
</organism>
<dbReference type="Proteomes" id="UP000199214">
    <property type="component" value="Unassembled WGS sequence"/>
</dbReference>